<proteinExistence type="inferred from homology"/>
<dbReference type="PANTHER" id="PTHR47235:SF1">
    <property type="entry name" value="BLR6548 PROTEIN"/>
    <property type="match status" value="1"/>
</dbReference>
<keyword evidence="2" id="KW-0732">Signal</keyword>
<dbReference type="AlphaFoldDB" id="A0A5R9GYY6"/>
<comment type="similarity">
    <text evidence="1">Belongs to the leucine-binding protein family.</text>
</comment>
<evidence type="ECO:0000256" key="1">
    <source>
        <dbReference type="ARBA" id="ARBA00010062"/>
    </source>
</evidence>
<evidence type="ECO:0000313" key="4">
    <source>
        <dbReference type="EMBL" id="TLS72029.1"/>
    </source>
</evidence>
<dbReference type="EMBL" id="VBUF01000003">
    <property type="protein sequence ID" value="TLS72029.1"/>
    <property type="molecule type" value="Genomic_DNA"/>
</dbReference>
<evidence type="ECO:0000313" key="5">
    <source>
        <dbReference type="Proteomes" id="UP000308001"/>
    </source>
</evidence>
<evidence type="ECO:0000259" key="3">
    <source>
        <dbReference type="Pfam" id="PF13458"/>
    </source>
</evidence>
<feature type="domain" description="Leucine-binding protein" evidence="3">
    <location>
        <begin position="37"/>
        <end position="354"/>
    </location>
</feature>
<dbReference type="SUPFAM" id="SSF53822">
    <property type="entry name" value="Periplasmic binding protein-like I"/>
    <property type="match status" value="1"/>
</dbReference>
<dbReference type="Gene3D" id="3.40.50.2300">
    <property type="match status" value="2"/>
</dbReference>
<sequence length="372" mass="42907">MFQMLKKSIISIFILFILFIYLSQNRYTNESIVISSSMPLSGIMKPWGEGAKNSIDAYFSYINQNNLLNNRKLEFVTLDDKYEPDLTEENISLLLSNPDTFLLFAMVGTPTVKRAIPIINENNSFLFAPFSGASFLRDNNFSTILNFRTSYEDEINSLVNYIVKEKKHQNIAIFYQNDEYGEEGYISFLKALNKNKLNPSSFGTYTRNTLAINLAFNKIKEERPQTVFLIGSYKANALFIQKAKNSEEFKDTIFCNISFSDANSIVKELKDKDIDTSNLIFSQVVPNYLDENIELAKEYQNIIKNYAINKELSFLSFEAFLASKALVNAIKENINHLSLKKIYKSLKNRDCNGLEKKVYLFKYLDNNFIEIN</sequence>
<dbReference type="PANTHER" id="PTHR47235">
    <property type="entry name" value="BLR6548 PROTEIN"/>
    <property type="match status" value="1"/>
</dbReference>
<reference evidence="4 5" key="1">
    <citation type="submission" date="2019-05" db="EMBL/GenBank/DDBJ databases">
        <title>Arcobacter cibarius and Arcobacter thereius providing challenges in identification an antibiotic susceptibility and Quinolone resistance.</title>
        <authorList>
            <person name="Busch A."/>
            <person name="Hanel I."/>
            <person name="Hotzel H."/>
            <person name="Tomaso H."/>
        </authorList>
    </citation>
    <scope>NUCLEOTIDE SEQUENCE [LARGE SCALE GENOMIC DNA]</scope>
    <source>
        <strain evidence="4 5">17CS1191_2</strain>
    </source>
</reference>
<accession>A0A5R9GYY6</accession>
<evidence type="ECO:0000256" key="2">
    <source>
        <dbReference type="ARBA" id="ARBA00022729"/>
    </source>
</evidence>
<dbReference type="InterPro" id="IPR028081">
    <property type="entry name" value="Leu-bd"/>
</dbReference>
<dbReference type="Proteomes" id="UP000308001">
    <property type="component" value="Unassembled WGS sequence"/>
</dbReference>
<comment type="caution">
    <text evidence="4">The sequence shown here is derived from an EMBL/GenBank/DDBJ whole genome shotgun (WGS) entry which is preliminary data.</text>
</comment>
<gene>
    <name evidence="4" type="ORF">FE246_06280</name>
</gene>
<dbReference type="OrthoDB" id="9777352at2"/>
<protein>
    <submittedName>
        <fullName evidence="4">ABC transporter substrate-binding protein</fullName>
    </submittedName>
</protein>
<name>A0A5R9GYY6_9BACT</name>
<dbReference type="Pfam" id="PF13458">
    <property type="entry name" value="Peripla_BP_6"/>
    <property type="match status" value="1"/>
</dbReference>
<dbReference type="CDD" id="cd19978">
    <property type="entry name" value="PBP1_ABC_ligand_binding-like"/>
    <property type="match status" value="1"/>
</dbReference>
<dbReference type="InterPro" id="IPR028082">
    <property type="entry name" value="Peripla_BP_I"/>
</dbReference>
<organism evidence="4 5">
    <name type="scientific">Aliarcobacter thereius</name>
    <dbReference type="NCBI Taxonomy" id="544718"/>
    <lineage>
        <taxon>Bacteria</taxon>
        <taxon>Pseudomonadati</taxon>
        <taxon>Campylobacterota</taxon>
        <taxon>Epsilonproteobacteria</taxon>
        <taxon>Campylobacterales</taxon>
        <taxon>Arcobacteraceae</taxon>
        <taxon>Aliarcobacter</taxon>
    </lineage>
</organism>